<evidence type="ECO:0000313" key="2">
    <source>
        <dbReference type="Proteomes" id="UP001642464"/>
    </source>
</evidence>
<gene>
    <name evidence="1" type="ORF">SCF082_LOCUS31032</name>
</gene>
<proteinExistence type="predicted"/>
<keyword evidence="2" id="KW-1185">Reference proteome</keyword>
<dbReference type="EMBL" id="CAXAMM010026036">
    <property type="protein sequence ID" value="CAK9058077.1"/>
    <property type="molecule type" value="Genomic_DNA"/>
</dbReference>
<organism evidence="1 2">
    <name type="scientific">Durusdinium trenchii</name>
    <dbReference type="NCBI Taxonomy" id="1381693"/>
    <lineage>
        <taxon>Eukaryota</taxon>
        <taxon>Sar</taxon>
        <taxon>Alveolata</taxon>
        <taxon>Dinophyceae</taxon>
        <taxon>Suessiales</taxon>
        <taxon>Symbiodiniaceae</taxon>
        <taxon>Durusdinium</taxon>
    </lineage>
</organism>
<name>A0ABP0N2U5_9DINO</name>
<dbReference type="Proteomes" id="UP001642464">
    <property type="component" value="Unassembled WGS sequence"/>
</dbReference>
<protein>
    <submittedName>
        <fullName evidence="1">Uncharacterized protein</fullName>
    </submittedName>
</protein>
<accession>A0ABP0N2U5</accession>
<evidence type="ECO:0000313" key="1">
    <source>
        <dbReference type="EMBL" id="CAK9058077.1"/>
    </source>
</evidence>
<sequence length="373" mass="41505">MARDFGTLRLYGFVLVASLLGHRMVTWIAPRGGPRARRECSSLGRQASEESPEERNLWREAPQRALADALARADAKWLMLQDEADATETDSAADERSWRAAAVMAESALDRLRPYTVPAKYVDIPPLRGSEEALLDFLGDDARLVFNFLSQVERLSPAGQAFWQAELYLRQLDEIAGETEVRQAAEEAKERVEAEPEALQLALRGSVLLARQNFISAARFGYFLQRSLQRLELERNLGQGASSLSDWMECHAHFGKCDLKDFDSIDMQCGGAWWRSLTPTAAVELARAATKESQRALQYHATDLFGSEAELLKQLDYGPNAIAQLQLSDESRRRLSLEAAAFGAALFDAECAAARRYRLEYTAEGSRADGPLG</sequence>
<comment type="caution">
    <text evidence="1">The sequence shown here is derived from an EMBL/GenBank/DDBJ whole genome shotgun (WGS) entry which is preliminary data.</text>
</comment>
<reference evidence="1 2" key="1">
    <citation type="submission" date="2024-02" db="EMBL/GenBank/DDBJ databases">
        <authorList>
            <person name="Chen Y."/>
            <person name="Shah S."/>
            <person name="Dougan E. K."/>
            <person name="Thang M."/>
            <person name="Chan C."/>
        </authorList>
    </citation>
    <scope>NUCLEOTIDE SEQUENCE [LARGE SCALE GENOMIC DNA]</scope>
</reference>